<dbReference type="InterPro" id="IPR009057">
    <property type="entry name" value="Homeodomain-like_sf"/>
</dbReference>
<dbReference type="PROSITE" id="PS50110">
    <property type="entry name" value="RESPONSE_REGULATORY"/>
    <property type="match status" value="1"/>
</dbReference>
<feature type="domain" description="Sigma-54 factor interaction" evidence="8">
    <location>
        <begin position="145"/>
        <end position="370"/>
    </location>
</feature>
<keyword evidence="5" id="KW-0010">Activator</keyword>
<dbReference type="GO" id="GO:0000160">
    <property type="term" value="P:phosphorelay signal transduction system"/>
    <property type="evidence" value="ECO:0007669"/>
    <property type="project" value="InterPro"/>
</dbReference>
<protein>
    <submittedName>
        <fullName evidence="10">Sigma-54 dependent transcriptional regulator</fullName>
    </submittedName>
</protein>
<dbReference type="InterPro" id="IPR058031">
    <property type="entry name" value="AAA_lid_NorR"/>
</dbReference>
<dbReference type="Pfam" id="PF00072">
    <property type="entry name" value="Response_reg"/>
    <property type="match status" value="1"/>
</dbReference>
<dbReference type="SMART" id="SM00448">
    <property type="entry name" value="REC"/>
    <property type="match status" value="1"/>
</dbReference>
<evidence type="ECO:0000256" key="5">
    <source>
        <dbReference type="ARBA" id="ARBA00023159"/>
    </source>
</evidence>
<dbReference type="InterPro" id="IPR027417">
    <property type="entry name" value="P-loop_NTPase"/>
</dbReference>
<keyword evidence="2" id="KW-0067">ATP-binding</keyword>
<gene>
    <name evidence="10" type="ORF">OHM77_02760</name>
</gene>
<dbReference type="PROSITE" id="PS00676">
    <property type="entry name" value="SIGMA54_INTERACT_2"/>
    <property type="match status" value="1"/>
</dbReference>
<dbReference type="PANTHER" id="PTHR32071">
    <property type="entry name" value="TRANSCRIPTIONAL REGULATORY PROTEIN"/>
    <property type="match status" value="1"/>
</dbReference>
<dbReference type="InterPro" id="IPR011006">
    <property type="entry name" value="CheY-like_superfamily"/>
</dbReference>
<dbReference type="AlphaFoldDB" id="A0AA49FLK5"/>
<evidence type="ECO:0000256" key="4">
    <source>
        <dbReference type="ARBA" id="ARBA00023125"/>
    </source>
</evidence>
<reference evidence="10" key="1">
    <citation type="journal article" date="2023" name="Nat. Microbiol.">
        <title>Enrichment and characterization of a nitric oxide-reducing microbial community in a continuous bioreactor.</title>
        <authorList>
            <person name="Garrido-Amador P."/>
            <person name="Stortenbeker N."/>
            <person name="Wessels H.J.C.T."/>
            <person name="Speth D.R."/>
            <person name="Garcia-Heredia I."/>
            <person name="Kartal B."/>
        </authorList>
    </citation>
    <scope>NUCLEOTIDE SEQUENCE</scope>
    <source>
        <strain evidence="10">MAG1</strain>
    </source>
</reference>
<evidence type="ECO:0000256" key="3">
    <source>
        <dbReference type="ARBA" id="ARBA00023015"/>
    </source>
</evidence>
<proteinExistence type="predicted"/>
<dbReference type="Gene3D" id="3.40.50.2300">
    <property type="match status" value="1"/>
</dbReference>
<dbReference type="InterPro" id="IPR001789">
    <property type="entry name" value="Sig_transdc_resp-reg_receiver"/>
</dbReference>
<accession>A0AA49FLK5</accession>
<dbReference type="InterPro" id="IPR025944">
    <property type="entry name" value="Sigma_54_int_dom_CS"/>
</dbReference>
<organism evidence="10">
    <name type="scientific">Candidatus Nitricoxidivorans perseverans</name>
    <dbReference type="NCBI Taxonomy" id="2975601"/>
    <lineage>
        <taxon>Bacteria</taxon>
        <taxon>Pseudomonadati</taxon>
        <taxon>Pseudomonadota</taxon>
        <taxon>Betaproteobacteria</taxon>
        <taxon>Nitrosomonadales</taxon>
        <taxon>Sterolibacteriaceae</taxon>
        <taxon>Candidatus Nitricoxidivorans</taxon>
    </lineage>
</organism>
<dbReference type="EMBL" id="CP107246">
    <property type="protein sequence ID" value="WIM06232.1"/>
    <property type="molecule type" value="Genomic_DNA"/>
</dbReference>
<dbReference type="GO" id="GO:0043565">
    <property type="term" value="F:sequence-specific DNA binding"/>
    <property type="evidence" value="ECO:0007669"/>
    <property type="project" value="InterPro"/>
</dbReference>
<keyword evidence="3" id="KW-0805">Transcription regulation</keyword>
<dbReference type="CDD" id="cd00156">
    <property type="entry name" value="REC"/>
    <property type="match status" value="1"/>
</dbReference>
<evidence type="ECO:0000256" key="1">
    <source>
        <dbReference type="ARBA" id="ARBA00022741"/>
    </source>
</evidence>
<dbReference type="SUPFAM" id="SSF46689">
    <property type="entry name" value="Homeodomain-like"/>
    <property type="match status" value="1"/>
</dbReference>
<dbReference type="PROSITE" id="PS00688">
    <property type="entry name" value="SIGMA54_INTERACT_3"/>
    <property type="match status" value="1"/>
</dbReference>
<dbReference type="PRINTS" id="PR01590">
    <property type="entry name" value="HTHFIS"/>
</dbReference>
<dbReference type="FunFam" id="3.40.50.300:FF:000006">
    <property type="entry name" value="DNA-binding transcriptional regulator NtrC"/>
    <property type="match status" value="1"/>
</dbReference>
<dbReference type="PROSITE" id="PS50045">
    <property type="entry name" value="SIGMA54_INTERACT_4"/>
    <property type="match status" value="1"/>
</dbReference>
<evidence type="ECO:0000256" key="2">
    <source>
        <dbReference type="ARBA" id="ARBA00022840"/>
    </source>
</evidence>
<dbReference type="Pfam" id="PF25601">
    <property type="entry name" value="AAA_lid_14"/>
    <property type="match status" value="1"/>
</dbReference>
<dbReference type="Pfam" id="PF02954">
    <property type="entry name" value="HTH_8"/>
    <property type="match status" value="1"/>
</dbReference>
<dbReference type="SUPFAM" id="SSF52540">
    <property type="entry name" value="P-loop containing nucleoside triphosphate hydrolases"/>
    <property type="match status" value="1"/>
</dbReference>
<dbReference type="InterPro" id="IPR003593">
    <property type="entry name" value="AAA+_ATPase"/>
</dbReference>
<feature type="modified residue" description="4-aspartylphosphate" evidence="7">
    <location>
        <position position="61"/>
    </location>
</feature>
<dbReference type="Gene3D" id="1.10.10.60">
    <property type="entry name" value="Homeodomain-like"/>
    <property type="match status" value="1"/>
</dbReference>
<dbReference type="GO" id="GO:0006355">
    <property type="term" value="P:regulation of DNA-templated transcription"/>
    <property type="evidence" value="ECO:0007669"/>
    <property type="project" value="InterPro"/>
</dbReference>
<dbReference type="SMART" id="SM00382">
    <property type="entry name" value="AAA"/>
    <property type="match status" value="1"/>
</dbReference>
<dbReference type="PANTHER" id="PTHR32071:SF100">
    <property type="entry name" value="RESPONSE REGULATOR PROTEIN PILR"/>
    <property type="match status" value="1"/>
</dbReference>
<dbReference type="GO" id="GO:0005524">
    <property type="term" value="F:ATP binding"/>
    <property type="evidence" value="ECO:0007669"/>
    <property type="project" value="UniProtKB-KW"/>
</dbReference>
<feature type="domain" description="Response regulatory" evidence="9">
    <location>
        <begin position="12"/>
        <end position="126"/>
    </location>
</feature>
<evidence type="ECO:0000256" key="7">
    <source>
        <dbReference type="PROSITE-ProRule" id="PRU00169"/>
    </source>
</evidence>
<keyword evidence="6" id="KW-0804">Transcription</keyword>
<evidence type="ECO:0000313" key="10">
    <source>
        <dbReference type="EMBL" id="WIM06232.1"/>
    </source>
</evidence>
<dbReference type="InterPro" id="IPR002197">
    <property type="entry name" value="HTH_Fis"/>
</dbReference>
<dbReference type="InterPro" id="IPR002078">
    <property type="entry name" value="Sigma_54_int"/>
</dbReference>
<keyword evidence="4" id="KW-0238">DNA-binding</keyword>
<sequence length="451" mass="49485">MSVAQPATETFDVLIVEDEPHIAAIIKRIVESAGAYRARMLIDPNDMDAALDPLPDLVFTDLSMPGLDGFEVIRRIRERDADLPVVVVSAHASLENAVRAVKAGAFDFLAKPFKPESVELILAKTERDRALRRRVAAADPELAALLGESAQMRRVRQWIATVRSTRTNVLIEGESGTGKELAARALHGKRGAFVAVNAAAIPEGLAEAELFGYRRGAFTGATRDHIGLLREADGGSLFLDEVNAMPPALQAKLLRVLEEKRLRPVGGSQDVATDFRLICAANVALETLVAQGGFRRDLYHRINVLHLRLPPLRERREDIPHLAEHFLQRYARAHGRNCRRLAPEVLTALNAAPWPGNVRELENVVEQAVVLCPPERTELPVDVLPPALGGRGWADSAAPERDTPLALAEVERRHVHEVLRRTGGNKSEAARLLAIDYKTLLRKLASSGETP</sequence>
<evidence type="ECO:0000259" key="9">
    <source>
        <dbReference type="PROSITE" id="PS50110"/>
    </source>
</evidence>
<dbReference type="FunFam" id="1.10.8.60:FF:000014">
    <property type="entry name" value="DNA-binding transcriptional regulator NtrC"/>
    <property type="match status" value="1"/>
</dbReference>
<dbReference type="SUPFAM" id="SSF52172">
    <property type="entry name" value="CheY-like"/>
    <property type="match status" value="1"/>
</dbReference>
<evidence type="ECO:0000259" key="8">
    <source>
        <dbReference type="PROSITE" id="PS50045"/>
    </source>
</evidence>
<dbReference type="Pfam" id="PF00158">
    <property type="entry name" value="Sigma54_activat"/>
    <property type="match status" value="1"/>
</dbReference>
<keyword evidence="1" id="KW-0547">Nucleotide-binding</keyword>
<dbReference type="Gene3D" id="3.40.50.300">
    <property type="entry name" value="P-loop containing nucleotide triphosphate hydrolases"/>
    <property type="match status" value="1"/>
</dbReference>
<evidence type="ECO:0000256" key="6">
    <source>
        <dbReference type="ARBA" id="ARBA00023163"/>
    </source>
</evidence>
<dbReference type="Gene3D" id="1.10.8.60">
    <property type="match status" value="1"/>
</dbReference>
<name>A0AA49FLK5_9PROT</name>
<dbReference type="CDD" id="cd00009">
    <property type="entry name" value="AAA"/>
    <property type="match status" value="1"/>
</dbReference>
<dbReference type="InterPro" id="IPR025943">
    <property type="entry name" value="Sigma_54_int_dom_ATP-bd_2"/>
</dbReference>
<dbReference type="KEGG" id="npv:OHM77_02760"/>
<keyword evidence="7" id="KW-0597">Phosphoprotein</keyword>
<dbReference type="Proteomes" id="UP001234916">
    <property type="component" value="Chromosome"/>
</dbReference>